<accession>A0AB73YXB6</accession>
<comment type="caution">
    <text evidence="1">The sequence shown here is derived from an EMBL/GenBank/DDBJ whole genome shotgun (WGS) entry which is preliminary data.</text>
</comment>
<evidence type="ECO:0000313" key="2">
    <source>
        <dbReference type="Proteomes" id="UP000256381"/>
    </source>
</evidence>
<sequence>MGVLQRRKAQSMSATKSKGLRAFQTLVAALAAVVAVLAAGCATQRVPTVLPESELIPQSLG</sequence>
<dbReference type="EMBL" id="QTBD01000142">
    <property type="protein sequence ID" value="REQ52535.1"/>
    <property type="molecule type" value="Genomic_DNA"/>
</dbReference>
<gene>
    <name evidence="1" type="ORF">DSJ38_10035</name>
</gene>
<name>A0AB73YXB6_MYCTX</name>
<proteinExistence type="predicted"/>
<evidence type="ECO:0000313" key="1">
    <source>
        <dbReference type="EMBL" id="REQ52535.1"/>
    </source>
</evidence>
<dbReference type="AlphaFoldDB" id="A0AB73YXB6"/>
<protein>
    <submittedName>
        <fullName evidence="1">Uncharacterized protein</fullName>
    </submittedName>
</protein>
<reference evidence="1 2" key="1">
    <citation type="journal article" date="2017" name="N. Engl. J. Med.">
        <title>Transmission of Extensively Drug-Resistant Tuberculosis in South Africa.</title>
        <authorList>
            <person name="Shah N.S."/>
            <person name="Auld S.C."/>
            <person name="Brust J.C."/>
            <person name="Mathema B."/>
            <person name="Ismail N."/>
            <person name="Moodley P."/>
            <person name="Mlisana K."/>
            <person name="Allana S."/>
            <person name="Campbell A."/>
            <person name="Mthiyane T."/>
            <person name="Morris N."/>
            <person name="Mpangase P."/>
            <person name="van der Meulen H."/>
            <person name="Omar S.V."/>
            <person name="Brown T.S."/>
            <person name="Narechania A."/>
            <person name="Shaskina E."/>
            <person name="Kapwata T."/>
            <person name="Kreiswirth B."/>
            <person name="Gandhi N.R."/>
        </authorList>
    </citation>
    <scope>NUCLEOTIDE SEQUENCE [LARGE SCALE GENOMIC DNA]</scope>
    <source>
        <strain evidence="1 2">32301_S10</strain>
    </source>
</reference>
<dbReference type="Proteomes" id="UP000256381">
    <property type="component" value="Unassembled WGS sequence"/>
</dbReference>
<organism evidence="1 2">
    <name type="scientific">Mycobacterium tuberculosis</name>
    <dbReference type="NCBI Taxonomy" id="1773"/>
    <lineage>
        <taxon>Bacteria</taxon>
        <taxon>Bacillati</taxon>
        <taxon>Actinomycetota</taxon>
        <taxon>Actinomycetes</taxon>
        <taxon>Mycobacteriales</taxon>
        <taxon>Mycobacteriaceae</taxon>
        <taxon>Mycobacterium</taxon>
        <taxon>Mycobacterium tuberculosis complex</taxon>
    </lineage>
</organism>